<evidence type="ECO:0000313" key="2">
    <source>
        <dbReference type="Proteomes" id="UP000028781"/>
    </source>
</evidence>
<accession>A0A076LBF5</accession>
<dbReference type="GeneID" id="24891467"/>
<reference evidence="1 2" key="1">
    <citation type="journal article" date="2015" name="Int. J. Syst. Evol. Microbiol.">
        <title>M ethanocaldococcus bathoardescens sp. nov., a hyperthermophilic methanogen isolated from a volcanically active deep-sea hydrothermal vent.</title>
        <authorList>
            <person name="Stewart L.C."/>
            <person name="Jung J.H."/>
            <person name="Kim Y.T."/>
            <person name="Kwon S.W."/>
            <person name="Park C.S."/>
            <person name="Holden J.F."/>
        </authorList>
    </citation>
    <scope>NUCLEOTIDE SEQUENCE [LARGE SCALE GENOMIC DNA]</scope>
    <source>
        <strain evidence="1 2">JH146</strain>
    </source>
</reference>
<gene>
    <name evidence="1" type="ORF">JH146_0860</name>
</gene>
<evidence type="ECO:0000313" key="1">
    <source>
        <dbReference type="EMBL" id="AIJ05705.1"/>
    </source>
</evidence>
<dbReference type="AlphaFoldDB" id="A0A076LBF5"/>
<dbReference type="KEGG" id="mjh:JH146_0860"/>
<protein>
    <submittedName>
        <fullName evidence="1">Uncharacterized protein</fullName>
    </submittedName>
</protein>
<sequence length="348" mass="41201">MVVKIKLIPYLLQINEFYVNNLNLDLDNLPEFVEEFLEQYEFVNEKSGDYLSCQEIIKDNIKVGDETFELIAGLIHRGEFGQEKDIINIRTNKKTGKNVKEDETVPNNFYLFFMPIDDDKIYFMASRYKTWGIAENTVRQFNKFIREKYYEKENNLVKPIDEILGIRTESIKADIRKKKKRNNKEPQPIKIIKFTSIDIIQQIKCIEEINIYHISKNQDLADELIKSLPSNNDNKPKYKLQSIDKLILKIYEPDHIQKTIDKFKTIFGLDGDSNPIYKEKDIEFIKLKTKLKSDEEKIIRISPDGIIFREDYIYEFKDPNDLKKVIDELKNDELFNSSLNEALSKRQN</sequence>
<name>A0A076LBF5_9EURY</name>
<organism evidence="1 2">
    <name type="scientific">Methanocaldococcus bathoardescens</name>
    <dbReference type="NCBI Taxonomy" id="1301915"/>
    <lineage>
        <taxon>Archaea</taxon>
        <taxon>Methanobacteriati</taxon>
        <taxon>Methanobacteriota</taxon>
        <taxon>Methanomada group</taxon>
        <taxon>Methanococci</taxon>
        <taxon>Methanococcales</taxon>
        <taxon>Methanocaldococcaceae</taxon>
        <taxon>Methanocaldococcus</taxon>
    </lineage>
</organism>
<dbReference type="HOGENOM" id="CLU_795994_0_0_2"/>
<proteinExistence type="predicted"/>
<dbReference type="STRING" id="1301915.JH146_0860"/>
<dbReference type="Proteomes" id="UP000028781">
    <property type="component" value="Chromosome"/>
</dbReference>
<dbReference type="RefSeq" id="WP_048201857.1">
    <property type="nucleotide sequence ID" value="NZ_CP009149.1"/>
</dbReference>
<keyword evidence="2" id="KW-1185">Reference proteome</keyword>
<dbReference type="EMBL" id="CP009149">
    <property type="protein sequence ID" value="AIJ05705.1"/>
    <property type="molecule type" value="Genomic_DNA"/>
</dbReference>
<dbReference type="OrthoDB" id="387320at2157"/>